<dbReference type="EMBL" id="CM037619">
    <property type="protein sequence ID" value="KAH8007080.1"/>
    <property type="molecule type" value="Genomic_DNA"/>
</dbReference>
<organism evidence="1 2">
    <name type="scientific">Sphaerodactylus townsendi</name>
    <dbReference type="NCBI Taxonomy" id="933632"/>
    <lineage>
        <taxon>Eukaryota</taxon>
        <taxon>Metazoa</taxon>
        <taxon>Chordata</taxon>
        <taxon>Craniata</taxon>
        <taxon>Vertebrata</taxon>
        <taxon>Euteleostomi</taxon>
        <taxon>Lepidosauria</taxon>
        <taxon>Squamata</taxon>
        <taxon>Bifurcata</taxon>
        <taxon>Gekkota</taxon>
        <taxon>Sphaerodactylidae</taxon>
        <taxon>Sphaerodactylus</taxon>
    </lineage>
</organism>
<evidence type="ECO:0000313" key="2">
    <source>
        <dbReference type="Proteomes" id="UP000827872"/>
    </source>
</evidence>
<dbReference type="Proteomes" id="UP000827872">
    <property type="component" value="Linkage Group LG06"/>
</dbReference>
<sequence length="358" mass="40540">MVDESVLIVETYICSVSVIPIHLLISESLVYTALILLYQQMKPLALNCQGLIAIGTEEGAVQLKYQPEVIIKCLTFLQEIPCSTLQRKSAAGYESIQHMIACCSFFTAKVLRSWNEYELAIVIINYGKRLLDSSQTSTQTPAPEGVDEILEDETPSRRLKSQIAAAEKVNENLEALESTLLSLTKPGQELTGEEDTLLLYPVIKNWHTKIAYKEVLKFKKSPRFLEYFVQFLLRVVNEERFSRIIEWADDIQDYLKKRNKFLLGVKRKKRTKLIIDTKKAGAMDWYKSAQPQFSTKVQLYFDSPKPGLLNPCSDLVLFDELVSSSRFRGQSVELDSTQLTLPANHVVPVSAQSGLSFS</sequence>
<name>A0ACB8FQ49_9SAUR</name>
<reference evidence="1" key="1">
    <citation type="submission" date="2021-08" db="EMBL/GenBank/DDBJ databases">
        <title>The first chromosome-level gecko genome reveals the dynamic sex chromosomes of Neotropical dwarf geckos (Sphaerodactylidae: Sphaerodactylus).</title>
        <authorList>
            <person name="Pinto B.J."/>
            <person name="Keating S.E."/>
            <person name="Gamble T."/>
        </authorList>
    </citation>
    <scope>NUCLEOTIDE SEQUENCE</scope>
    <source>
        <strain evidence="1">TG3544</strain>
    </source>
</reference>
<keyword evidence="2" id="KW-1185">Reference proteome</keyword>
<gene>
    <name evidence="1" type="ORF">K3G42_016825</name>
</gene>
<protein>
    <submittedName>
        <fullName evidence="1">Uncharacterized protein</fullName>
    </submittedName>
</protein>
<evidence type="ECO:0000313" key="1">
    <source>
        <dbReference type="EMBL" id="KAH8007080.1"/>
    </source>
</evidence>
<accession>A0ACB8FQ49</accession>
<comment type="caution">
    <text evidence="1">The sequence shown here is derived from an EMBL/GenBank/DDBJ whole genome shotgun (WGS) entry which is preliminary data.</text>
</comment>
<proteinExistence type="predicted"/>